<dbReference type="Gene3D" id="3.30.460.10">
    <property type="entry name" value="Beta Polymerase, domain 2"/>
    <property type="match status" value="1"/>
</dbReference>
<proteinExistence type="predicted"/>
<evidence type="ECO:0000313" key="3">
    <source>
        <dbReference type="EMBL" id="KAK1932855.1"/>
    </source>
</evidence>
<name>A0AAD9LDY4_BABDI</name>
<dbReference type="AlphaFoldDB" id="A0AAD9LDY4"/>
<dbReference type="Pfam" id="PF22600">
    <property type="entry name" value="MTPAP-like_central"/>
    <property type="match status" value="1"/>
</dbReference>
<reference evidence="3" key="2">
    <citation type="submission" date="2021-05" db="EMBL/GenBank/DDBJ databases">
        <authorList>
            <person name="Pain A."/>
        </authorList>
    </citation>
    <scope>NUCLEOTIDE SEQUENCE</scope>
    <source>
        <strain evidence="3">1802A</strain>
    </source>
</reference>
<dbReference type="Gene3D" id="1.10.1410.10">
    <property type="match status" value="1"/>
</dbReference>
<dbReference type="SUPFAM" id="SSF81301">
    <property type="entry name" value="Nucleotidyltransferase"/>
    <property type="match status" value="1"/>
</dbReference>
<dbReference type="PANTHER" id="PTHR23092">
    <property type="entry name" value="POLY(A) RNA POLYMERASE"/>
    <property type="match status" value="1"/>
</dbReference>
<organism evidence="3 4">
    <name type="scientific">Babesia divergens</name>
    <dbReference type="NCBI Taxonomy" id="32595"/>
    <lineage>
        <taxon>Eukaryota</taxon>
        <taxon>Sar</taxon>
        <taxon>Alveolata</taxon>
        <taxon>Apicomplexa</taxon>
        <taxon>Aconoidasida</taxon>
        <taxon>Piroplasmida</taxon>
        <taxon>Babesiidae</taxon>
        <taxon>Babesia</taxon>
    </lineage>
</organism>
<dbReference type="InterPro" id="IPR043519">
    <property type="entry name" value="NT_sf"/>
</dbReference>
<dbReference type="SUPFAM" id="SSF81631">
    <property type="entry name" value="PAP/OAS1 substrate-binding domain"/>
    <property type="match status" value="1"/>
</dbReference>
<keyword evidence="4" id="KW-1185">Reference proteome</keyword>
<dbReference type="GO" id="GO:0043634">
    <property type="term" value="P:polyadenylation-dependent ncRNA catabolic process"/>
    <property type="evidence" value="ECO:0007669"/>
    <property type="project" value="TreeGrafter"/>
</dbReference>
<reference evidence="3" key="1">
    <citation type="journal article" date="2014" name="Nucleic Acids Res.">
        <title>The evolutionary dynamics of variant antigen genes in Babesia reveal a history of genomic innovation underlying host-parasite interaction.</title>
        <authorList>
            <person name="Jackson A.P."/>
            <person name="Otto T.D."/>
            <person name="Darby A."/>
            <person name="Ramaprasad A."/>
            <person name="Xia D."/>
            <person name="Echaide I.E."/>
            <person name="Farber M."/>
            <person name="Gahlot S."/>
            <person name="Gamble J."/>
            <person name="Gupta D."/>
            <person name="Gupta Y."/>
            <person name="Jackson L."/>
            <person name="Malandrin L."/>
            <person name="Malas T.B."/>
            <person name="Moussa E."/>
            <person name="Nair M."/>
            <person name="Reid A.J."/>
            <person name="Sanders M."/>
            <person name="Sharma J."/>
            <person name="Tracey A."/>
            <person name="Quail M.A."/>
            <person name="Weir W."/>
            <person name="Wastling J.M."/>
            <person name="Hall N."/>
            <person name="Willadsen P."/>
            <person name="Lingelbach K."/>
            <person name="Shiels B."/>
            <person name="Tait A."/>
            <person name="Berriman M."/>
            <person name="Allred D.R."/>
            <person name="Pain A."/>
        </authorList>
    </citation>
    <scope>NUCLEOTIDE SEQUENCE</scope>
    <source>
        <strain evidence="3">1802A</strain>
    </source>
</reference>
<dbReference type="GO" id="GO:0031499">
    <property type="term" value="C:TRAMP complex"/>
    <property type="evidence" value="ECO:0007669"/>
    <property type="project" value="TreeGrafter"/>
</dbReference>
<dbReference type="GO" id="GO:0031123">
    <property type="term" value="P:RNA 3'-end processing"/>
    <property type="evidence" value="ECO:0007669"/>
    <property type="project" value="TreeGrafter"/>
</dbReference>
<dbReference type="GO" id="GO:1990817">
    <property type="term" value="F:poly(A) RNA polymerase activity"/>
    <property type="evidence" value="ECO:0007669"/>
    <property type="project" value="InterPro"/>
</dbReference>
<dbReference type="Proteomes" id="UP001195914">
    <property type="component" value="Unassembled WGS sequence"/>
</dbReference>
<dbReference type="PANTHER" id="PTHR23092:SF15">
    <property type="entry name" value="INACTIVE NON-CANONICAL POLY(A) RNA POLYMERASE PROTEIN TRF4-2-RELATED"/>
    <property type="match status" value="1"/>
</dbReference>
<dbReference type="GO" id="GO:0005730">
    <property type="term" value="C:nucleolus"/>
    <property type="evidence" value="ECO:0007669"/>
    <property type="project" value="TreeGrafter"/>
</dbReference>
<feature type="domain" description="Poly(A) RNA polymerase mitochondrial-like central palm" evidence="2">
    <location>
        <begin position="138"/>
        <end position="272"/>
    </location>
</feature>
<feature type="compositionally biased region" description="Polar residues" evidence="1">
    <location>
        <begin position="1"/>
        <end position="10"/>
    </location>
</feature>
<accession>A0AAD9LDY4</accession>
<protein>
    <recommendedName>
        <fullName evidence="2">Poly(A) RNA polymerase mitochondrial-like central palm domain-containing protein</fullName>
    </recommendedName>
</protein>
<feature type="region of interest" description="Disordered" evidence="1">
    <location>
        <begin position="1"/>
        <end position="24"/>
    </location>
</feature>
<dbReference type="InterPro" id="IPR054708">
    <property type="entry name" value="MTPAP-like_central"/>
</dbReference>
<dbReference type="InterPro" id="IPR045862">
    <property type="entry name" value="Trf4-like"/>
</dbReference>
<dbReference type="CDD" id="cd05402">
    <property type="entry name" value="NT_PAP_TUTase"/>
    <property type="match status" value="1"/>
</dbReference>
<evidence type="ECO:0000256" key="1">
    <source>
        <dbReference type="SAM" id="MobiDB-lite"/>
    </source>
</evidence>
<sequence>MDSNINTRETSGSHHEGDSSRSGALVANLSPSELERLSAYYGSEVYSMVDDAIHREIIERNSAMRETVKNFGKGKLTSRSKVDMAGAFITISRDAGSRETPVEPPKGVKEKRLRDVLGLSKFYSDASRHRVPFMVMLDVELARLLEWLSPSEEERAAKEMVLLKLELVVSALFPNARMRIFGSCEFCPLSTLSASDVSGLSLPGSDIDVCIGVDGHDLTSLKLLVYALSRLDLLHSFECVFNTSVPVVKAIDKNTGVRLDISIWQNTAWTTTMFVKEKCDQFKYMQPLIILLKLFLQLRNLSDTYFGGIGSYLLYCMVLSFLQLHDSSHRKISDEANTLGYMFMDFFYYWGFIRDYEQFATTVRGLGHVFPRSLLQEKDSGLFCCQSPLDPSVDIGKNSYNMPSARTAFQQAFFELRSKELFIDTRQPHDFGYERSGDCILEKLYDPSHPVFQHRHVKTPPHPIKDAYQYQDFPNFENSLQEVCHQLRSIAKNADVGGVFNAQKQLMGSLSHKVEDNAANTLHGGTPFYIISDAITREFYSSE</sequence>
<comment type="caution">
    <text evidence="3">The sequence shown here is derived from an EMBL/GenBank/DDBJ whole genome shotgun (WGS) entry which is preliminary data.</text>
</comment>
<gene>
    <name evidence="3" type="ORF">X943_001124</name>
</gene>
<evidence type="ECO:0000313" key="4">
    <source>
        <dbReference type="Proteomes" id="UP001195914"/>
    </source>
</evidence>
<dbReference type="EMBL" id="JAHBMH010000073">
    <property type="protein sequence ID" value="KAK1932855.1"/>
    <property type="molecule type" value="Genomic_DNA"/>
</dbReference>
<evidence type="ECO:0000259" key="2">
    <source>
        <dbReference type="Pfam" id="PF22600"/>
    </source>
</evidence>
<dbReference type="GO" id="GO:0003729">
    <property type="term" value="F:mRNA binding"/>
    <property type="evidence" value="ECO:0007669"/>
    <property type="project" value="TreeGrafter"/>
</dbReference>